<evidence type="ECO:0000256" key="2">
    <source>
        <dbReference type="SAM" id="Phobius"/>
    </source>
</evidence>
<dbReference type="InterPro" id="IPR029052">
    <property type="entry name" value="Metallo-depent_PP-like"/>
</dbReference>
<dbReference type="GO" id="GO:0004722">
    <property type="term" value="F:protein serine/threonine phosphatase activity"/>
    <property type="evidence" value="ECO:0007669"/>
    <property type="project" value="TreeGrafter"/>
</dbReference>
<evidence type="ECO:0000256" key="3">
    <source>
        <dbReference type="SAM" id="SignalP"/>
    </source>
</evidence>
<dbReference type="InterPro" id="IPR006186">
    <property type="entry name" value="Ser/Thr-sp_prot-phosphatase"/>
</dbReference>
<keyword evidence="2" id="KW-0812">Transmembrane</keyword>
<dbReference type="PRINTS" id="PR00114">
    <property type="entry name" value="STPHPHTASE"/>
</dbReference>
<dbReference type="Pfam" id="PF00149">
    <property type="entry name" value="Metallophos"/>
    <property type="match status" value="1"/>
</dbReference>
<dbReference type="Gene3D" id="3.60.21.10">
    <property type="match status" value="1"/>
</dbReference>
<feature type="region of interest" description="Disordered" evidence="1">
    <location>
        <begin position="567"/>
        <end position="590"/>
    </location>
</feature>
<dbReference type="GO" id="GO:0005737">
    <property type="term" value="C:cytoplasm"/>
    <property type="evidence" value="ECO:0007669"/>
    <property type="project" value="TreeGrafter"/>
</dbReference>
<evidence type="ECO:0000256" key="1">
    <source>
        <dbReference type="SAM" id="MobiDB-lite"/>
    </source>
</evidence>
<feature type="compositionally biased region" description="Basic and acidic residues" evidence="1">
    <location>
        <begin position="580"/>
        <end position="590"/>
    </location>
</feature>
<name>A0A7E4ZTB7_PANRE</name>
<keyword evidence="2" id="KW-1133">Transmembrane helix</keyword>
<reference evidence="5" key="1">
    <citation type="journal article" date="2013" name="Genetics">
        <title>The draft genome and transcriptome of Panagrellus redivivus are shaped by the harsh demands of a free-living lifestyle.</title>
        <authorList>
            <person name="Srinivasan J."/>
            <person name="Dillman A.R."/>
            <person name="Macchietto M.G."/>
            <person name="Heikkinen L."/>
            <person name="Lakso M."/>
            <person name="Fracchia K.M."/>
            <person name="Antoshechkin I."/>
            <person name="Mortazavi A."/>
            <person name="Wong G."/>
            <person name="Sternberg P.W."/>
        </authorList>
    </citation>
    <scope>NUCLEOTIDE SEQUENCE [LARGE SCALE GENOMIC DNA]</scope>
    <source>
        <strain evidence="5">MT8872</strain>
    </source>
</reference>
<feature type="chain" id="PRO_5028919164" evidence="3">
    <location>
        <begin position="26"/>
        <end position="590"/>
    </location>
</feature>
<dbReference type="InterPro" id="IPR004843">
    <property type="entry name" value="Calcineurin-like_PHP"/>
</dbReference>
<sequence length="590" mass="66803">MSSAVGTAFILGAIVLIHVVQCVQSELFCNSDNVTEACDVALGGRCYQYTPFHLEPVVDAGCTLDNKEVEKICDHYCSNKTVSCMVKGPFFESDENAGLLRCCQTDFCNYIETKVLPYKFLGQHEVDERNYGIIFAVSLLGVTLMSIYPILYYLFVRRITRRTQNFDLNPFVSVPTFSDEKSVWPEDMSLADEVGTVTNILTLEEVRSVIHAIERDGAQAFPDIVEDTSSLCFGDSYVYGKAGHNMVMYHRIQPTKYEQVLYQMLEHGPGYFTLKPLEINEILDQAFNIFSSEDSLLELPAPINVIGDLRGQYADIFRWFRLIGFPPKTRVICLGGFFDGEVVGCIETLVFIAAMKIALPYNFFVLRGASEIVGVRLQKRFTRKICNDLTNVSKRMFSQMPLAGLINRKILCVHSGISKRFTSIKALRSIRRPVVDLHCPKIVRDILFNLPDIHVKRMKRIPCGHGYYFGPSIVEKVLNNLEIDFIIRARNASPEGYFLFSDRRMLTLWSAIGRDSKYGAVLCITENMEMDLRRIRTNEKIHFCTTPLDDLPTEQTTGQSDVRVVEGNGKSDQVHVSNPEVKKSDQIPPV</sequence>
<reference evidence="6" key="2">
    <citation type="submission" date="2020-10" db="UniProtKB">
        <authorList>
            <consortium name="WormBaseParasite"/>
        </authorList>
    </citation>
    <scope>IDENTIFICATION</scope>
</reference>
<keyword evidence="2" id="KW-0472">Membrane</keyword>
<feature type="signal peptide" evidence="3">
    <location>
        <begin position="1"/>
        <end position="25"/>
    </location>
</feature>
<proteinExistence type="predicted"/>
<organism evidence="5 6">
    <name type="scientific">Panagrellus redivivus</name>
    <name type="common">Microworm</name>
    <dbReference type="NCBI Taxonomy" id="6233"/>
    <lineage>
        <taxon>Eukaryota</taxon>
        <taxon>Metazoa</taxon>
        <taxon>Ecdysozoa</taxon>
        <taxon>Nematoda</taxon>
        <taxon>Chromadorea</taxon>
        <taxon>Rhabditida</taxon>
        <taxon>Tylenchina</taxon>
        <taxon>Panagrolaimomorpha</taxon>
        <taxon>Panagrolaimoidea</taxon>
        <taxon>Panagrolaimidae</taxon>
        <taxon>Panagrellus</taxon>
    </lineage>
</organism>
<dbReference type="SUPFAM" id="SSF56300">
    <property type="entry name" value="Metallo-dependent phosphatases"/>
    <property type="match status" value="1"/>
</dbReference>
<dbReference type="PANTHER" id="PTHR11668">
    <property type="entry name" value="SERINE/THREONINE PROTEIN PHOSPHATASE"/>
    <property type="match status" value="1"/>
</dbReference>
<keyword evidence="3" id="KW-0732">Signal</keyword>
<protein>
    <submittedName>
        <fullName evidence="6">SER_THR_PHOSPHATASE domain-containing protein</fullName>
    </submittedName>
</protein>
<dbReference type="InterPro" id="IPR050341">
    <property type="entry name" value="PP1_catalytic_subunit"/>
</dbReference>
<dbReference type="Proteomes" id="UP000492821">
    <property type="component" value="Unassembled WGS sequence"/>
</dbReference>
<dbReference type="WBParaSite" id="Pan_g16.t1">
    <property type="protein sequence ID" value="Pan_g16.t1"/>
    <property type="gene ID" value="Pan_g16"/>
</dbReference>
<feature type="domain" description="Serine/threonine specific protein phosphatases" evidence="4">
    <location>
        <begin position="274"/>
        <end position="539"/>
    </location>
</feature>
<dbReference type="GO" id="GO:0005634">
    <property type="term" value="C:nucleus"/>
    <property type="evidence" value="ECO:0007669"/>
    <property type="project" value="TreeGrafter"/>
</dbReference>
<accession>A0A7E4ZTB7</accession>
<evidence type="ECO:0000313" key="6">
    <source>
        <dbReference type="WBParaSite" id="Pan_g16.t1"/>
    </source>
</evidence>
<dbReference type="SMART" id="SM00156">
    <property type="entry name" value="PP2Ac"/>
    <property type="match status" value="1"/>
</dbReference>
<evidence type="ECO:0000259" key="4">
    <source>
        <dbReference type="SMART" id="SM00156"/>
    </source>
</evidence>
<dbReference type="PANTHER" id="PTHR11668:SF290">
    <property type="entry name" value="SERINE_THREONINE SPECIFIC PROTEIN PHOSPHATASES DOMAIN-CONTAINING PROTEIN"/>
    <property type="match status" value="1"/>
</dbReference>
<feature type="transmembrane region" description="Helical" evidence="2">
    <location>
        <begin position="131"/>
        <end position="155"/>
    </location>
</feature>
<dbReference type="AlphaFoldDB" id="A0A7E4ZTB7"/>
<keyword evidence="5" id="KW-1185">Reference proteome</keyword>
<evidence type="ECO:0000313" key="5">
    <source>
        <dbReference type="Proteomes" id="UP000492821"/>
    </source>
</evidence>